<dbReference type="GO" id="GO:0016020">
    <property type="term" value="C:membrane"/>
    <property type="evidence" value="ECO:0007669"/>
    <property type="project" value="UniProtKB-SubCell"/>
</dbReference>
<dbReference type="STRING" id="329046.A0A1Y2CMR3"/>
<feature type="transmembrane region" description="Helical" evidence="7">
    <location>
        <begin position="160"/>
        <end position="188"/>
    </location>
</feature>
<dbReference type="PANTHER" id="PTHR10766:SF111">
    <property type="entry name" value="TRANSMEMBRANE 9 SUPERFAMILY MEMBER 2"/>
    <property type="match status" value="1"/>
</dbReference>
<keyword evidence="3 7" id="KW-0812">Transmembrane</keyword>
<keyword evidence="5 7" id="KW-1133">Transmembrane helix</keyword>
<dbReference type="OrthoDB" id="1666796at2759"/>
<name>A0A1Y2CMR3_9FUNG</name>
<evidence type="ECO:0000256" key="3">
    <source>
        <dbReference type="ARBA" id="ARBA00022692"/>
    </source>
</evidence>
<evidence type="ECO:0000313" key="8">
    <source>
        <dbReference type="EMBL" id="ORY48293.1"/>
    </source>
</evidence>
<comment type="subcellular location">
    <subcellularLocation>
        <location evidence="1">Membrane</location>
        <topology evidence="1">Multi-pass membrane protein</topology>
    </subcellularLocation>
</comment>
<dbReference type="Proteomes" id="UP000193642">
    <property type="component" value="Unassembled WGS sequence"/>
</dbReference>
<feature type="transmembrane region" description="Helical" evidence="7">
    <location>
        <begin position="61"/>
        <end position="87"/>
    </location>
</feature>
<organism evidence="8 9">
    <name type="scientific">Rhizoclosmatium globosum</name>
    <dbReference type="NCBI Taxonomy" id="329046"/>
    <lineage>
        <taxon>Eukaryota</taxon>
        <taxon>Fungi</taxon>
        <taxon>Fungi incertae sedis</taxon>
        <taxon>Chytridiomycota</taxon>
        <taxon>Chytridiomycota incertae sedis</taxon>
        <taxon>Chytridiomycetes</taxon>
        <taxon>Chytridiales</taxon>
        <taxon>Chytriomycetaceae</taxon>
        <taxon>Rhizoclosmatium</taxon>
    </lineage>
</organism>
<evidence type="ECO:0000256" key="1">
    <source>
        <dbReference type="ARBA" id="ARBA00004141"/>
    </source>
</evidence>
<keyword evidence="6 7" id="KW-0472">Membrane</keyword>
<dbReference type="EMBL" id="MCGO01000012">
    <property type="protein sequence ID" value="ORY48293.1"/>
    <property type="molecule type" value="Genomic_DNA"/>
</dbReference>
<reference evidence="8 9" key="1">
    <citation type="submission" date="2016-07" db="EMBL/GenBank/DDBJ databases">
        <title>Pervasive Adenine N6-methylation of Active Genes in Fungi.</title>
        <authorList>
            <consortium name="DOE Joint Genome Institute"/>
            <person name="Mondo S.J."/>
            <person name="Dannebaum R.O."/>
            <person name="Kuo R.C."/>
            <person name="Labutti K."/>
            <person name="Haridas S."/>
            <person name="Kuo A."/>
            <person name="Salamov A."/>
            <person name="Ahrendt S.R."/>
            <person name="Lipzen A."/>
            <person name="Sullivan W."/>
            <person name="Andreopoulos W.B."/>
            <person name="Clum A."/>
            <person name="Lindquist E."/>
            <person name="Daum C."/>
            <person name="Ramamoorthy G.K."/>
            <person name="Gryganskyi A."/>
            <person name="Culley D."/>
            <person name="Magnuson J.K."/>
            <person name="James T.Y."/>
            <person name="O'Malley M.A."/>
            <person name="Stajich J.E."/>
            <person name="Spatafora J.W."/>
            <person name="Visel A."/>
            <person name="Grigoriev I.V."/>
        </authorList>
    </citation>
    <scope>NUCLEOTIDE SEQUENCE [LARGE SCALE GENOMIC DNA]</scope>
    <source>
        <strain evidence="8 9">JEL800</strain>
    </source>
</reference>
<dbReference type="AlphaFoldDB" id="A0A1Y2CMR3"/>
<evidence type="ECO:0000256" key="7">
    <source>
        <dbReference type="RuleBase" id="RU363079"/>
    </source>
</evidence>
<dbReference type="GO" id="GO:0005737">
    <property type="term" value="C:cytoplasm"/>
    <property type="evidence" value="ECO:0007669"/>
    <property type="project" value="UniProtKB-ARBA"/>
</dbReference>
<evidence type="ECO:0000256" key="6">
    <source>
        <dbReference type="ARBA" id="ARBA00023136"/>
    </source>
</evidence>
<dbReference type="GO" id="GO:0072657">
    <property type="term" value="P:protein localization to membrane"/>
    <property type="evidence" value="ECO:0007669"/>
    <property type="project" value="TreeGrafter"/>
</dbReference>
<protein>
    <recommendedName>
        <fullName evidence="7">Transmembrane 9 superfamily member</fullName>
    </recommendedName>
</protein>
<feature type="transmembrane region" description="Helical" evidence="7">
    <location>
        <begin position="32"/>
        <end position="49"/>
    </location>
</feature>
<keyword evidence="9" id="KW-1185">Reference proteome</keyword>
<feature type="transmembrane region" description="Helical" evidence="7">
    <location>
        <begin position="128"/>
        <end position="148"/>
    </location>
</feature>
<proteinExistence type="inferred from homology"/>
<comment type="caution">
    <text evidence="7">Lacks conserved residue(s) required for the propagation of feature annotation.</text>
</comment>
<sequence length="270" mass="30390">MLLSVLVGSGAQIFLMSGVTLCNVRHSWFLSPSSRGALSTVTIIFYISLEVRFPRFILLNFILIGAQSSAAVPFTTMLALIALWFLISTPLTIVGAYFGFKQPTIENPVKTNQIPRQVPTQPAYLNPFISAAMGGILPFGAIFIELYFIMNSIWFHQIYYVFGFLFLVFCILVITCSEVAVLMCYFHLCAEDWRWGWRSFMTAGCSGVYIFLHSAVYYFRKLHVDNTASMFLYFGWSLVMSALFVVLTGSVGYLSCLVFVRSIFASIKVD</sequence>
<evidence type="ECO:0000313" key="9">
    <source>
        <dbReference type="Proteomes" id="UP000193642"/>
    </source>
</evidence>
<keyword evidence="4" id="KW-0732">Signal</keyword>
<evidence type="ECO:0000256" key="2">
    <source>
        <dbReference type="ARBA" id="ARBA00005227"/>
    </source>
</evidence>
<dbReference type="GO" id="GO:0007034">
    <property type="term" value="P:vacuolar transport"/>
    <property type="evidence" value="ECO:0007669"/>
    <property type="project" value="TreeGrafter"/>
</dbReference>
<dbReference type="Pfam" id="PF02990">
    <property type="entry name" value="EMP70"/>
    <property type="match status" value="2"/>
</dbReference>
<feature type="transmembrane region" description="Helical" evidence="7">
    <location>
        <begin position="200"/>
        <end position="219"/>
    </location>
</feature>
<dbReference type="InterPro" id="IPR004240">
    <property type="entry name" value="EMP70"/>
</dbReference>
<evidence type="ECO:0000256" key="5">
    <source>
        <dbReference type="ARBA" id="ARBA00022989"/>
    </source>
</evidence>
<gene>
    <name evidence="8" type="ORF">BCR33DRAFT_714675</name>
</gene>
<comment type="caution">
    <text evidence="8">The sequence shown here is derived from an EMBL/GenBank/DDBJ whole genome shotgun (WGS) entry which is preliminary data.</text>
</comment>
<accession>A0A1Y2CMR3</accession>
<dbReference type="PANTHER" id="PTHR10766">
    <property type="entry name" value="TRANSMEMBRANE 9 SUPERFAMILY PROTEIN"/>
    <property type="match status" value="1"/>
</dbReference>
<comment type="similarity">
    <text evidence="2 7">Belongs to the nonaspanin (TM9SF) (TC 9.A.2) family.</text>
</comment>
<evidence type="ECO:0000256" key="4">
    <source>
        <dbReference type="ARBA" id="ARBA00022729"/>
    </source>
</evidence>
<feature type="transmembrane region" description="Helical" evidence="7">
    <location>
        <begin position="231"/>
        <end position="264"/>
    </location>
</feature>